<comment type="catalytic activity">
    <reaction evidence="4">
        <text>RX + glutathione = an S-substituted glutathione + a halide anion + H(+)</text>
        <dbReference type="Rhea" id="RHEA:16437"/>
        <dbReference type="ChEBI" id="CHEBI:15378"/>
        <dbReference type="ChEBI" id="CHEBI:16042"/>
        <dbReference type="ChEBI" id="CHEBI:17792"/>
        <dbReference type="ChEBI" id="CHEBI:57925"/>
        <dbReference type="ChEBI" id="CHEBI:90779"/>
        <dbReference type="EC" id="2.5.1.18"/>
    </reaction>
</comment>
<dbReference type="SUPFAM" id="SSF47616">
    <property type="entry name" value="GST C-terminal domain-like"/>
    <property type="match status" value="1"/>
</dbReference>
<organism evidence="8 9">
    <name type="scientific">Caenorhabditis nigoni</name>
    <dbReference type="NCBI Taxonomy" id="1611254"/>
    <lineage>
        <taxon>Eukaryota</taxon>
        <taxon>Metazoa</taxon>
        <taxon>Ecdysozoa</taxon>
        <taxon>Nematoda</taxon>
        <taxon>Chromadorea</taxon>
        <taxon>Rhabditida</taxon>
        <taxon>Rhabditina</taxon>
        <taxon>Rhabditomorpha</taxon>
        <taxon>Rhabditoidea</taxon>
        <taxon>Rhabditidae</taxon>
        <taxon>Peloderinae</taxon>
        <taxon>Caenorhabditis</taxon>
    </lineage>
</organism>
<dbReference type="Pfam" id="PF14497">
    <property type="entry name" value="GST_C_3"/>
    <property type="match status" value="1"/>
</dbReference>
<dbReference type="SFLD" id="SFLDS00019">
    <property type="entry name" value="Glutathione_Transferase_(cytos"/>
    <property type="match status" value="1"/>
</dbReference>
<sequence>MNHGDGTWEKIKDSTPIGKVPVLSVDGFDIPQSLAIIRYLANKFGYAGKTPEEKAWVDAIIDQYKDFQFAFIQYANAKNAGRSDEEVERIRTEVYIPYKDLYFNFLNRILEKSKSGFLVGDGLTFADLVVIENFFNLEKSQNFVFAEHPKLLALKEKVHVIPAIKEWVETRPDTQF</sequence>
<dbReference type="SUPFAM" id="SSF52833">
    <property type="entry name" value="Thioredoxin-like"/>
    <property type="match status" value="1"/>
</dbReference>
<accession>A0A2G5TDI5</accession>
<dbReference type="AlphaFoldDB" id="A0A2G5TDI5"/>
<evidence type="ECO:0000259" key="6">
    <source>
        <dbReference type="PROSITE" id="PS50404"/>
    </source>
</evidence>
<dbReference type="InterPro" id="IPR004046">
    <property type="entry name" value="GST_C"/>
</dbReference>
<evidence type="ECO:0000313" key="8">
    <source>
        <dbReference type="EMBL" id="PIC25233.1"/>
    </source>
</evidence>
<dbReference type="FunFam" id="1.20.1050.10:FF:000031">
    <property type="entry name" value="Glutathione S-Transferase"/>
    <property type="match status" value="1"/>
</dbReference>
<dbReference type="OrthoDB" id="414243at2759"/>
<dbReference type="InterPro" id="IPR010987">
    <property type="entry name" value="Glutathione-S-Trfase_C-like"/>
</dbReference>
<dbReference type="STRING" id="1611254.A0A2G5TDI5"/>
<evidence type="ECO:0000256" key="5">
    <source>
        <dbReference type="ARBA" id="ARBA00078118"/>
    </source>
</evidence>
<dbReference type="GO" id="GO:0005737">
    <property type="term" value="C:cytoplasm"/>
    <property type="evidence" value="ECO:0007669"/>
    <property type="project" value="UniProtKB-ARBA"/>
</dbReference>
<feature type="domain" description="GST C-terminal" evidence="7">
    <location>
        <begin position="50"/>
        <end position="176"/>
    </location>
</feature>
<keyword evidence="9" id="KW-1185">Reference proteome</keyword>
<protein>
    <recommendedName>
        <fullName evidence="1">glutathione transferase</fullName>
        <ecNumber evidence="1">2.5.1.18</ecNumber>
    </recommendedName>
    <alternativeName>
        <fullName evidence="5">GST class-sigma</fullName>
    </alternativeName>
</protein>
<evidence type="ECO:0000256" key="1">
    <source>
        <dbReference type="ARBA" id="ARBA00012452"/>
    </source>
</evidence>
<dbReference type="PANTHER" id="PTHR11571">
    <property type="entry name" value="GLUTATHIONE S-TRANSFERASE"/>
    <property type="match status" value="1"/>
</dbReference>
<proteinExistence type="inferred from homology"/>
<gene>
    <name evidence="8" type="primary">Cnig_chr_V.g18245</name>
    <name evidence="8" type="ORF">B9Z55_018245</name>
</gene>
<dbReference type="Gene3D" id="3.40.30.10">
    <property type="entry name" value="Glutaredoxin"/>
    <property type="match status" value="1"/>
</dbReference>
<dbReference type="EMBL" id="PDUG01000005">
    <property type="protein sequence ID" value="PIC25233.1"/>
    <property type="molecule type" value="Genomic_DNA"/>
</dbReference>
<dbReference type="Gene3D" id="1.20.1050.10">
    <property type="match status" value="1"/>
</dbReference>
<evidence type="ECO:0000313" key="9">
    <source>
        <dbReference type="Proteomes" id="UP000230233"/>
    </source>
</evidence>
<dbReference type="InterPro" id="IPR040079">
    <property type="entry name" value="Glutathione_S-Trfase"/>
</dbReference>
<evidence type="ECO:0000256" key="2">
    <source>
        <dbReference type="ARBA" id="ARBA00022679"/>
    </source>
</evidence>
<evidence type="ECO:0000256" key="3">
    <source>
        <dbReference type="ARBA" id="ARBA00038317"/>
    </source>
</evidence>
<name>A0A2G5TDI5_9PELO</name>
<dbReference type="InterPro" id="IPR036249">
    <property type="entry name" value="Thioredoxin-like_sf"/>
</dbReference>
<dbReference type="PROSITE" id="PS50404">
    <property type="entry name" value="GST_NTER"/>
    <property type="match status" value="1"/>
</dbReference>
<reference evidence="9" key="1">
    <citation type="submission" date="2017-10" db="EMBL/GenBank/DDBJ databases">
        <title>Rapid genome shrinkage in a self-fertile nematode reveals novel sperm competition proteins.</title>
        <authorList>
            <person name="Yin D."/>
            <person name="Schwarz E.M."/>
            <person name="Thomas C.G."/>
            <person name="Felde R.L."/>
            <person name="Korf I.F."/>
            <person name="Cutter A.D."/>
            <person name="Schartner C.M."/>
            <person name="Ralston E.J."/>
            <person name="Meyer B.J."/>
            <person name="Haag E.S."/>
        </authorList>
    </citation>
    <scope>NUCLEOTIDE SEQUENCE [LARGE SCALE GENOMIC DNA]</scope>
    <source>
        <strain evidence="9">JU1422</strain>
    </source>
</reference>
<dbReference type="PROSITE" id="PS50405">
    <property type="entry name" value="GST_CTER"/>
    <property type="match status" value="1"/>
</dbReference>
<dbReference type="InterPro" id="IPR050213">
    <property type="entry name" value="GST_superfamily"/>
</dbReference>
<dbReference type="PANTHER" id="PTHR11571:SF8">
    <property type="entry name" value="GLUTATHIONE S-TRANSFERASE-RELATED"/>
    <property type="match status" value="1"/>
</dbReference>
<comment type="similarity">
    <text evidence="3">Belongs to the GST superfamily. Sigma family.</text>
</comment>
<evidence type="ECO:0000259" key="7">
    <source>
        <dbReference type="PROSITE" id="PS50405"/>
    </source>
</evidence>
<dbReference type="Proteomes" id="UP000230233">
    <property type="component" value="Chromosome V"/>
</dbReference>
<dbReference type="InterPro" id="IPR004045">
    <property type="entry name" value="Glutathione_S-Trfase_N"/>
</dbReference>
<feature type="domain" description="GST N-terminal" evidence="6">
    <location>
        <begin position="1"/>
        <end position="48"/>
    </location>
</feature>
<dbReference type="InterPro" id="IPR036282">
    <property type="entry name" value="Glutathione-S-Trfase_C_sf"/>
</dbReference>
<dbReference type="GO" id="GO:0006749">
    <property type="term" value="P:glutathione metabolic process"/>
    <property type="evidence" value="ECO:0007669"/>
    <property type="project" value="TreeGrafter"/>
</dbReference>
<dbReference type="Pfam" id="PF02798">
    <property type="entry name" value="GST_N"/>
    <property type="match status" value="1"/>
</dbReference>
<keyword evidence="2" id="KW-0808">Transferase</keyword>
<dbReference type="CDD" id="cd03192">
    <property type="entry name" value="GST_C_Sigma_like"/>
    <property type="match status" value="1"/>
</dbReference>
<evidence type="ECO:0000256" key="4">
    <source>
        <dbReference type="ARBA" id="ARBA00047960"/>
    </source>
</evidence>
<comment type="caution">
    <text evidence="8">The sequence shown here is derived from an EMBL/GenBank/DDBJ whole genome shotgun (WGS) entry which is preliminary data.</text>
</comment>
<dbReference type="EC" id="2.5.1.18" evidence="1"/>
<dbReference type="GO" id="GO:0004364">
    <property type="term" value="F:glutathione transferase activity"/>
    <property type="evidence" value="ECO:0007669"/>
    <property type="project" value="UniProtKB-EC"/>
</dbReference>